<evidence type="ECO:0000313" key="3">
    <source>
        <dbReference type="Proteomes" id="UP000321570"/>
    </source>
</evidence>
<feature type="compositionally biased region" description="Acidic residues" evidence="1">
    <location>
        <begin position="51"/>
        <end position="73"/>
    </location>
</feature>
<proteinExistence type="predicted"/>
<protein>
    <submittedName>
        <fullName evidence="2">Uncharacterized protein</fullName>
    </submittedName>
</protein>
<feature type="region of interest" description="Disordered" evidence="1">
    <location>
        <begin position="13"/>
        <end position="73"/>
    </location>
</feature>
<keyword evidence="3" id="KW-1185">Reference proteome</keyword>
<sequence>MAIMILMRHECHHDDTEAHGENDGGVNSNGSRNAETAEDEFDERNGKDGENGSDDNDGLSEDNNNDTDLDDDDNDFDDDFQFFNISRCLLYIKHVIYIGRVQRTGDIVESVERIMRRLGSDQWVYLATQILRALAPLRLPTAPVLLSKMSLPFYTPPQT</sequence>
<dbReference type="EMBL" id="CABIJS010000055">
    <property type="protein sequence ID" value="VUZ41336.1"/>
    <property type="molecule type" value="Genomic_DNA"/>
</dbReference>
<dbReference type="Proteomes" id="UP000321570">
    <property type="component" value="Unassembled WGS sequence"/>
</dbReference>
<evidence type="ECO:0000313" key="2">
    <source>
        <dbReference type="EMBL" id="VUZ41336.1"/>
    </source>
</evidence>
<feature type="compositionally biased region" description="Polar residues" evidence="1">
    <location>
        <begin position="25"/>
        <end position="34"/>
    </location>
</feature>
<name>A0A564Y2D0_HYMDI</name>
<accession>A0A564Y2D0</accession>
<evidence type="ECO:0000256" key="1">
    <source>
        <dbReference type="SAM" id="MobiDB-lite"/>
    </source>
</evidence>
<feature type="compositionally biased region" description="Basic and acidic residues" evidence="1">
    <location>
        <begin position="13"/>
        <end position="22"/>
    </location>
</feature>
<gene>
    <name evidence="2" type="ORF">WMSIL1_LOCUS2232</name>
</gene>
<reference evidence="2 3" key="1">
    <citation type="submission" date="2019-07" db="EMBL/GenBank/DDBJ databases">
        <authorList>
            <person name="Jastrzebski P J."/>
            <person name="Paukszto L."/>
            <person name="Jastrzebski P J."/>
        </authorList>
    </citation>
    <scope>NUCLEOTIDE SEQUENCE [LARGE SCALE GENOMIC DNA]</scope>
    <source>
        <strain evidence="2 3">WMS-il1</strain>
    </source>
</reference>
<dbReference type="AlphaFoldDB" id="A0A564Y2D0"/>
<organism evidence="2 3">
    <name type="scientific">Hymenolepis diminuta</name>
    <name type="common">Rat tapeworm</name>
    <dbReference type="NCBI Taxonomy" id="6216"/>
    <lineage>
        <taxon>Eukaryota</taxon>
        <taxon>Metazoa</taxon>
        <taxon>Spiralia</taxon>
        <taxon>Lophotrochozoa</taxon>
        <taxon>Platyhelminthes</taxon>
        <taxon>Cestoda</taxon>
        <taxon>Eucestoda</taxon>
        <taxon>Cyclophyllidea</taxon>
        <taxon>Hymenolepididae</taxon>
        <taxon>Hymenolepis</taxon>
    </lineage>
</organism>